<name>L1JXF4_GUITC</name>
<keyword evidence="4" id="KW-1185">Reference proteome</keyword>
<feature type="compositionally biased region" description="Basic and acidic residues" evidence="1">
    <location>
        <begin position="478"/>
        <end position="496"/>
    </location>
</feature>
<feature type="compositionally biased region" description="Polar residues" evidence="1">
    <location>
        <begin position="387"/>
        <end position="406"/>
    </location>
</feature>
<gene>
    <name evidence="2" type="ORF">GUITHDRAFT_101492</name>
</gene>
<feature type="compositionally biased region" description="Basic and acidic residues" evidence="1">
    <location>
        <begin position="407"/>
        <end position="416"/>
    </location>
</feature>
<dbReference type="HOGENOM" id="CLU_262775_0_0_1"/>
<feature type="compositionally biased region" description="Basic and acidic residues" evidence="1">
    <location>
        <begin position="520"/>
        <end position="532"/>
    </location>
</feature>
<proteinExistence type="predicted"/>
<evidence type="ECO:0000256" key="1">
    <source>
        <dbReference type="SAM" id="MobiDB-lite"/>
    </source>
</evidence>
<feature type="compositionally biased region" description="Acidic residues" evidence="1">
    <location>
        <begin position="637"/>
        <end position="660"/>
    </location>
</feature>
<dbReference type="Gene3D" id="2.60.270.50">
    <property type="match status" value="1"/>
</dbReference>
<protein>
    <submittedName>
        <fullName evidence="2 3">Uncharacterized protein</fullName>
    </submittedName>
</protein>
<evidence type="ECO:0000313" key="3">
    <source>
        <dbReference type="EnsemblProtists" id="EKX53047"/>
    </source>
</evidence>
<sequence>MARTTVHRRHETRMSYDHMKILHGELLEGILSFVNEEVDTVIDEKIQQDSLKLSNSKQDVGRIHCQSIKTFGISETSIIKIVFIQVHLNGIPLDIVVVMNLDRKMGLQQTHSRLLAIVDSDHSLMPHLLVEIVHTEESISVVYADFVPRTPNEMLMKSILKPDEYTRSVSPILQNNLSLVKSRYVETARKSKESRPNNNFSLDGVQQISAVGQIPSSSSPFQVLIPAAQLTAVIALSVRNLIGEWLALLRVTAPFLAVTDRMLEGIWQQEKLLDLSLFNPRDDPLASRLNRIDHTFIVNIRNFLNLGPLTQRHTGIQVKHTVLKTSRMSKLHGAKECAKSSIMAFDDPDLRKKMSCAAFEKKAQRFHERIDVRSPTKKVSHHLDLPSSPTSLSRNGQRSPKTNSSSRMEKQRRGESPKLFPEDQNSCHWSAEAMMNGDEKRVEEQVVKLENEKQNLDASNNNDEESMEKQNGGEGEEQDRGKGEEEDHEDEVERSLLSKMGEGLGTASPAGHPTQLSPARSREDGAASRKEEDEQVSEPEEGASTHQQDSFNEISEEEIMAAAARAMNILDLHILRSHRQQRESERKSPSDCIYEEEKRGRDGGMLKGDMEGISAKEEEKRQHDEQEGPGDQKGQDQEQEQENEQEQEEEQEEIAADEQEEHQVHEEGYEGGNSSNEDEHSSGGDEFEHVSKREALWTDCNLDELKKLDERSWEIVSSLRQIPVATLQVEAEQRLSGPLRSSSSRGQKSVMLHVLNCTTLSLSLQRYGGEQMRWAILPPPEISPGEEIVMASESLGGLLSSPSAEVAYEVKTGEGGGGESSGGFGSVEFYMRWELSLSGRVVFSSSASPGWHVEREYLNGNSGSHATSRFFLLRTPCPLSFIALQESYRMGHRQRKEGSSSLRQHPLNLFQLDCDLHAGLRCTRERTRHIVSWLHRCSFPLSGLEKEGNLDILVLLGVHAEAARLELLKSFSTPLGLAHVVAEVGCRSLGLTGDSGILLASKFPVLSHRFFSFPGHDGCSHPGINLPKGSYGGMLAVLLDLSRRRAGDRLVVFVSTVPNQEAIWKAMRKAMSSFMSACQVPTSTSAALLIGKFEGVPFLSKGLDVREGAEREGELAAQNHLLLPVMELRDLLMDPKPSEERGGGSAKTFGGLGEAVARSLAIGTYSSAKFPRTWDPTYNSLAASVADKKRPPRGSMAMPCRISAILAVDAILGIDDKNGSSRGGGDQGYPQAQKCVREDMMSQVMRECFRPVECLHISVEPLGATAASQPSGNYAVLASLIISDR</sequence>
<dbReference type="GeneID" id="17309729"/>
<dbReference type="PaxDb" id="55529-EKX53047"/>
<dbReference type="OrthoDB" id="10688195at2759"/>
<dbReference type="EnsemblProtists" id="EKX53047">
    <property type="protein sequence ID" value="EKX53047"/>
    <property type="gene ID" value="GUITHDRAFT_101492"/>
</dbReference>
<reference evidence="4" key="2">
    <citation type="submission" date="2012-11" db="EMBL/GenBank/DDBJ databases">
        <authorList>
            <person name="Kuo A."/>
            <person name="Curtis B.A."/>
            <person name="Tanifuji G."/>
            <person name="Burki F."/>
            <person name="Gruber A."/>
            <person name="Irimia M."/>
            <person name="Maruyama S."/>
            <person name="Arias M.C."/>
            <person name="Ball S.G."/>
            <person name="Gile G.H."/>
            <person name="Hirakawa Y."/>
            <person name="Hopkins J.F."/>
            <person name="Rensing S.A."/>
            <person name="Schmutz J."/>
            <person name="Symeonidi A."/>
            <person name="Elias M."/>
            <person name="Eveleigh R.J."/>
            <person name="Herman E.K."/>
            <person name="Klute M.J."/>
            <person name="Nakayama T."/>
            <person name="Obornik M."/>
            <person name="Reyes-Prieto A."/>
            <person name="Armbrust E.V."/>
            <person name="Aves S.J."/>
            <person name="Beiko R.G."/>
            <person name="Coutinho P."/>
            <person name="Dacks J.B."/>
            <person name="Durnford D.G."/>
            <person name="Fast N.M."/>
            <person name="Green B.R."/>
            <person name="Grisdale C."/>
            <person name="Hempe F."/>
            <person name="Henrissat B."/>
            <person name="Hoppner M.P."/>
            <person name="Ishida K.-I."/>
            <person name="Kim E."/>
            <person name="Koreny L."/>
            <person name="Kroth P.G."/>
            <person name="Liu Y."/>
            <person name="Malik S.-B."/>
            <person name="Maier U.G."/>
            <person name="McRose D."/>
            <person name="Mock T."/>
            <person name="Neilson J.A."/>
            <person name="Onodera N.T."/>
            <person name="Poole A.M."/>
            <person name="Pritham E.J."/>
            <person name="Richards T.A."/>
            <person name="Rocap G."/>
            <person name="Roy S.W."/>
            <person name="Sarai C."/>
            <person name="Schaack S."/>
            <person name="Shirato S."/>
            <person name="Slamovits C.H."/>
            <person name="Spencer D.F."/>
            <person name="Suzuki S."/>
            <person name="Worden A.Z."/>
            <person name="Zauner S."/>
            <person name="Barry K."/>
            <person name="Bell C."/>
            <person name="Bharti A.K."/>
            <person name="Crow J.A."/>
            <person name="Grimwood J."/>
            <person name="Kramer R."/>
            <person name="Lindquist E."/>
            <person name="Lucas S."/>
            <person name="Salamov A."/>
            <person name="McFadden G.I."/>
            <person name="Lane C.E."/>
            <person name="Keeling P.J."/>
            <person name="Gray M.W."/>
            <person name="Grigoriev I.V."/>
            <person name="Archibald J.M."/>
        </authorList>
    </citation>
    <scope>NUCLEOTIDE SEQUENCE</scope>
    <source>
        <strain evidence="4">CCMP2712</strain>
    </source>
</reference>
<dbReference type="EMBL" id="JH992971">
    <property type="protein sequence ID" value="EKX53047.1"/>
    <property type="molecule type" value="Genomic_DNA"/>
</dbReference>
<feature type="region of interest" description="Disordered" evidence="1">
    <location>
        <begin position="577"/>
        <end position="688"/>
    </location>
</feature>
<feature type="compositionally biased region" description="Basic and acidic residues" evidence="1">
    <location>
        <begin position="580"/>
        <end position="626"/>
    </location>
</feature>
<dbReference type="RefSeq" id="XP_005840027.1">
    <property type="nucleotide sequence ID" value="XM_005839970.1"/>
</dbReference>
<feature type="compositionally biased region" description="Basic and acidic residues" evidence="1">
    <location>
        <begin position="677"/>
        <end position="688"/>
    </location>
</feature>
<feature type="region of interest" description="Disordered" evidence="1">
    <location>
        <begin position="451"/>
        <end position="559"/>
    </location>
</feature>
<feature type="region of interest" description="Disordered" evidence="1">
    <location>
        <begin position="368"/>
        <end position="426"/>
    </location>
</feature>
<evidence type="ECO:0000313" key="4">
    <source>
        <dbReference type="Proteomes" id="UP000011087"/>
    </source>
</evidence>
<reference evidence="3" key="3">
    <citation type="submission" date="2016-03" db="UniProtKB">
        <authorList>
            <consortium name="EnsemblProtists"/>
        </authorList>
    </citation>
    <scope>IDENTIFICATION</scope>
</reference>
<organism evidence="2">
    <name type="scientific">Guillardia theta (strain CCMP2712)</name>
    <name type="common">Cryptophyte</name>
    <dbReference type="NCBI Taxonomy" id="905079"/>
    <lineage>
        <taxon>Eukaryota</taxon>
        <taxon>Cryptophyceae</taxon>
        <taxon>Pyrenomonadales</taxon>
        <taxon>Geminigeraceae</taxon>
        <taxon>Guillardia</taxon>
    </lineage>
</organism>
<evidence type="ECO:0000313" key="2">
    <source>
        <dbReference type="EMBL" id="EKX53047.1"/>
    </source>
</evidence>
<dbReference type="KEGG" id="gtt:GUITHDRAFT_101492"/>
<reference evidence="2 4" key="1">
    <citation type="journal article" date="2012" name="Nature">
        <title>Algal genomes reveal evolutionary mosaicism and the fate of nucleomorphs.</title>
        <authorList>
            <consortium name="DOE Joint Genome Institute"/>
            <person name="Curtis B.A."/>
            <person name="Tanifuji G."/>
            <person name="Burki F."/>
            <person name="Gruber A."/>
            <person name="Irimia M."/>
            <person name="Maruyama S."/>
            <person name="Arias M.C."/>
            <person name="Ball S.G."/>
            <person name="Gile G.H."/>
            <person name="Hirakawa Y."/>
            <person name="Hopkins J.F."/>
            <person name="Kuo A."/>
            <person name="Rensing S.A."/>
            <person name="Schmutz J."/>
            <person name="Symeonidi A."/>
            <person name="Elias M."/>
            <person name="Eveleigh R.J."/>
            <person name="Herman E.K."/>
            <person name="Klute M.J."/>
            <person name="Nakayama T."/>
            <person name="Obornik M."/>
            <person name="Reyes-Prieto A."/>
            <person name="Armbrust E.V."/>
            <person name="Aves S.J."/>
            <person name="Beiko R.G."/>
            <person name="Coutinho P."/>
            <person name="Dacks J.B."/>
            <person name="Durnford D.G."/>
            <person name="Fast N.M."/>
            <person name="Green B.R."/>
            <person name="Grisdale C.J."/>
            <person name="Hempel F."/>
            <person name="Henrissat B."/>
            <person name="Hoppner M.P."/>
            <person name="Ishida K."/>
            <person name="Kim E."/>
            <person name="Koreny L."/>
            <person name="Kroth P.G."/>
            <person name="Liu Y."/>
            <person name="Malik S.B."/>
            <person name="Maier U.G."/>
            <person name="McRose D."/>
            <person name="Mock T."/>
            <person name="Neilson J.A."/>
            <person name="Onodera N.T."/>
            <person name="Poole A.M."/>
            <person name="Pritham E.J."/>
            <person name="Richards T.A."/>
            <person name="Rocap G."/>
            <person name="Roy S.W."/>
            <person name="Sarai C."/>
            <person name="Schaack S."/>
            <person name="Shirato S."/>
            <person name="Slamovits C.H."/>
            <person name="Spencer D.F."/>
            <person name="Suzuki S."/>
            <person name="Worden A.Z."/>
            <person name="Zauner S."/>
            <person name="Barry K."/>
            <person name="Bell C."/>
            <person name="Bharti A.K."/>
            <person name="Crow J.A."/>
            <person name="Grimwood J."/>
            <person name="Kramer R."/>
            <person name="Lindquist E."/>
            <person name="Lucas S."/>
            <person name="Salamov A."/>
            <person name="McFadden G.I."/>
            <person name="Lane C.E."/>
            <person name="Keeling P.J."/>
            <person name="Gray M.W."/>
            <person name="Grigoriev I.V."/>
            <person name="Archibald J.M."/>
        </authorList>
    </citation>
    <scope>NUCLEOTIDE SEQUENCE</scope>
    <source>
        <strain evidence="2 4">CCMP2712</strain>
    </source>
</reference>
<dbReference type="Proteomes" id="UP000011087">
    <property type="component" value="Unassembled WGS sequence"/>
</dbReference>
<accession>L1JXF4</accession>